<comment type="similarity">
    <text evidence="5">Belongs to the YicC/YloC family.</text>
</comment>
<gene>
    <name evidence="8" type="ORF">H9900_03595</name>
</gene>
<evidence type="ECO:0000259" key="7">
    <source>
        <dbReference type="Pfam" id="PF08340"/>
    </source>
</evidence>
<comment type="caution">
    <text evidence="8">The sequence shown here is derived from an EMBL/GenBank/DDBJ whole genome shotgun (WGS) entry which is preliminary data.</text>
</comment>
<dbReference type="Pfam" id="PF08340">
    <property type="entry name" value="YicC-like_C"/>
    <property type="match status" value="1"/>
</dbReference>
<dbReference type="InterPro" id="IPR013527">
    <property type="entry name" value="YicC-like_N"/>
</dbReference>
<dbReference type="NCBIfam" id="TIGR00255">
    <property type="entry name" value="YicC/YloC family endoribonuclease"/>
    <property type="match status" value="1"/>
</dbReference>
<reference evidence="8" key="1">
    <citation type="journal article" date="2021" name="PeerJ">
        <title>Extensive microbial diversity within the chicken gut microbiome revealed by metagenomics and culture.</title>
        <authorList>
            <person name="Gilroy R."/>
            <person name="Ravi A."/>
            <person name="Getino M."/>
            <person name="Pursley I."/>
            <person name="Horton D.L."/>
            <person name="Alikhan N.F."/>
            <person name="Baker D."/>
            <person name="Gharbi K."/>
            <person name="Hall N."/>
            <person name="Watson M."/>
            <person name="Adriaenssens E.M."/>
            <person name="Foster-Nyarko E."/>
            <person name="Jarju S."/>
            <person name="Secka A."/>
            <person name="Antonio M."/>
            <person name="Oren A."/>
            <person name="Chaudhuri R.R."/>
            <person name="La Ragione R."/>
            <person name="Hildebrand F."/>
            <person name="Pallen M.J."/>
        </authorList>
    </citation>
    <scope>NUCLEOTIDE SEQUENCE</scope>
    <source>
        <strain evidence="8">5790</strain>
    </source>
</reference>
<sequence>ISQCISRGKVEVYVSIHKINDDSKEIRLNRTLAESYISTLRELSSFGLDDDLSLSALAVFSDIFEVEYKEIDEKAITEMVSEALGQALDGFLKMREDEGLRLKSSILEHLNALEAQVSLVEKLSPQTAVEYRERLEKRLRETLSGLNITADESRLLTEVAIFSDKVSVDEETVRLKSHIVEFRTALDADAPIGKKLDFIIQEMNREANTIGSKCNDIKLSKCVVEIKSIIEKIREQIQNIE</sequence>
<evidence type="ECO:0000256" key="4">
    <source>
        <dbReference type="ARBA" id="ARBA00022801"/>
    </source>
</evidence>
<dbReference type="InterPro" id="IPR013551">
    <property type="entry name" value="YicC-like_C"/>
</dbReference>
<feature type="non-terminal residue" evidence="8">
    <location>
        <position position="1"/>
    </location>
</feature>
<keyword evidence="3" id="KW-0255">Endonuclease</keyword>
<dbReference type="GO" id="GO:0004521">
    <property type="term" value="F:RNA endonuclease activity"/>
    <property type="evidence" value="ECO:0007669"/>
    <property type="project" value="InterPro"/>
</dbReference>
<accession>A0A9D1TLU1</accession>
<keyword evidence="4" id="KW-0378">Hydrolase</keyword>
<evidence type="ECO:0000256" key="3">
    <source>
        <dbReference type="ARBA" id="ARBA00022759"/>
    </source>
</evidence>
<dbReference type="PANTHER" id="PTHR30636">
    <property type="entry name" value="UPF0701 PROTEIN YICC"/>
    <property type="match status" value="1"/>
</dbReference>
<feature type="domain" description="Endoribonuclease YicC-like C-terminal" evidence="7">
    <location>
        <begin position="120"/>
        <end position="241"/>
    </location>
</feature>
<name>A0A9D1TLU1_9FIRM</name>
<evidence type="ECO:0000256" key="1">
    <source>
        <dbReference type="ARBA" id="ARBA00001968"/>
    </source>
</evidence>
<feature type="domain" description="Endoribonuclease YicC-like N-terminal" evidence="6">
    <location>
        <begin position="1"/>
        <end position="103"/>
    </location>
</feature>
<organism evidence="8 9">
    <name type="scientific">Candidatus Monoglobus merdigallinarum</name>
    <dbReference type="NCBI Taxonomy" id="2838698"/>
    <lineage>
        <taxon>Bacteria</taxon>
        <taxon>Bacillati</taxon>
        <taxon>Bacillota</taxon>
        <taxon>Clostridia</taxon>
        <taxon>Monoglobales</taxon>
        <taxon>Monoglobaceae</taxon>
        <taxon>Monoglobus</taxon>
    </lineage>
</organism>
<dbReference type="AlphaFoldDB" id="A0A9D1TLU1"/>
<evidence type="ECO:0000256" key="2">
    <source>
        <dbReference type="ARBA" id="ARBA00022722"/>
    </source>
</evidence>
<dbReference type="PANTHER" id="PTHR30636:SF3">
    <property type="entry name" value="UPF0701 PROTEIN YICC"/>
    <property type="match status" value="1"/>
</dbReference>
<proteinExistence type="inferred from homology"/>
<evidence type="ECO:0000259" key="6">
    <source>
        <dbReference type="Pfam" id="PF03755"/>
    </source>
</evidence>
<keyword evidence="2" id="KW-0540">Nuclease</keyword>
<protein>
    <submittedName>
        <fullName evidence="8">YicC family protein</fullName>
    </submittedName>
</protein>
<evidence type="ECO:0000313" key="9">
    <source>
        <dbReference type="Proteomes" id="UP000824162"/>
    </source>
</evidence>
<evidence type="ECO:0000256" key="5">
    <source>
        <dbReference type="ARBA" id="ARBA00035648"/>
    </source>
</evidence>
<comment type="cofactor">
    <cofactor evidence="1">
        <name>a divalent metal cation</name>
        <dbReference type="ChEBI" id="CHEBI:60240"/>
    </cofactor>
</comment>
<dbReference type="Pfam" id="PF03755">
    <property type="entry name" value="YicC-like_N"/>
    <property type="match status" value="1"/>
</dbReference>
<dbReference type="GO" id="GO:0016787">
    <property type="term" value="F:hydrolase activity"/>
    <property type="evidence" value="ECO:0007669"/>
    <property type="project" value="UniProtKB-KW"/>
</dbReference>
<reference evidence="8" key="2">
    <citation type="submission" date="2021-04" db="EMBL/GenBank/DDBJ databases">
        <authorList>
            <person name="Gilroy R."/>
        </authorList>
    </citation>
    <scope>NUCLEOTIDE SEQUENCE</scope>
    <source>
        <strain evidence="8">5790</strain>
    </source>
</reference>
<dbReference type="InterPro" id="IPR005229">
    <property type="entry name" value="YicC/YloC-like"/>
</dbReference>
<dbReference type="Proteomes" id="UP000824162">
    <property type="component" value="Unassembled WGS sequence"/>
</dbReference>
<evidence type="ECO:0000313" key="8">
    <source>
        <dbReference type="EMBL" id="HIV85876.1"/>
    </source>
</evidence>
<dbReference type="EMBL" id="DXIJ01000069">
    <property type="protein sequence ID" value="HIV85876.1"/>
    <property type="molecule type" value="Genomic_DNA"/>
</dbReference>